<comment type="cofactor">
    <cofactor evidence="2">
        <name>Mg(2+)</name>
        <dbReference type="ChEBI" id="CHEBI:18420"/>
    </cofactor>
</comment>
<dbReference type="EMBL" id="CM035409">
    <property type="protein sequence ID" value="KAH7439705.1"/>
    <property type="molecule type" value="Genomic_DNA"/>
</dbReference>
<feature type="domain" description="Helicase ATP-binding" evidence="20">
    <location>
        <begin position="102"/>
        <end position="277"/>
    </location>
</feature>
<evidence type="ECO:0000259" key="20">
    <source>
        <dbReference type="PROSITE" id="PS51192"/>
    </source>
</evidence>
<dbReference type="GO" id="GO:0000724">
    <property type="term" value="P:double-strand break repair via homologous recombination"/>
    <property type="evidence" value="ECO:0007669"/>
    <property type="project" value="TreeGrafter"/>
</dbReference>
<dbReference type="InterPro" id="IPR011545">
    <property type="entry name" value="DEAD/DEAH_box_helicase_dom"/>
</dbReference>
<feature type="domain" description="Helicase C-terminal" evidence="21">
    <location>
        <begin position="305"/>
        <end position="454"/>
    </location>
</feature>
<evidence type="ECO:0000256" key="14">
    <source>
        <dbReference type="ARBA" id="ARBA00034617"/>
    </source>
</evidence>
<dbReference type="Pfam" id="PF16124">
    <property type="entry name" value="RecQ_Zn_bind"/>
    <property type="match status" value="1"/>
</dbReference>
<dbReference type="PROSITE" id="PS50967">
    <property type="entry name" value="HRDC"/>
    <property type="match status" value="1"/>
</dbReference>
<dbReference type="InterPro" id="IPR002121">
    <property type="entry name" value="HRDC_dom"/>
</dbReference>
<dbReference type="InterPro" id="IPR027417">
    <property type="entry name" value="P-loop_NTPase"/>
</dbReference>
<organism evidence="22 23">
    <name type="scientific">Ceratopteris richardii</name>
    <name type="common">Triangle waterfern</name>
    <dbReference type="NCBI Taxonomy" id="49495"/>
    <lineage>
        <taxon>Eukaryota</taxon>
        <taxon>Viridiplantae</taxon>
        <taxon>Streptophyta</taxon>
        <taxon>Embryophyta</taxon>
        <taxon>Tracheophyta</taxon>
        <taxon>Polypodiopsida</taxon>
        <taxon>Polypodiidae</taxon>
        <taxon>Polypodiales</taxon>
        <taxon>Pteridineae</taxon>
        <taxon>Pteridaceae</taxon>
        <taxon>Parkerioideae</taxon>
        <taxon>Ceratopteris</taxon>
    </lineage>
</organism>
<dbReference type="InterPro" id="IPR018982">
    <property type="entry name" value="RQC_domain"/>
</dbReference>
<keyword evidence="10 16" id="KW-0067">ATP-binding</keyword>
<evidence type="ECO:0000256" key="3">
    <source>
        <dbReference type="ARBA" id="ARBA00004123"/>
    </source>
</evidence>
<evidence type="ECO:0000313" key="22">
    <source>
        <dbReference type="EMBL" id="KAH7439705.1"/>
    </source>
</evidence>
<dbReference type="OrthoDB" id="10261556at2759"/>
<dbReference type="GO" id="GO:0046872">
    <property type="term" value="F:metal ion binding"/>
    <property type="evidence" value="ECO:0007669"/>
    <property type="project" value="UniProtKB-KW"/>
</dbReference>
<evidence type="ECO:0000256" key="12">
    <source>
        <dbReference type="ARBA" id="ARBA00023235"/>
    </source>
</evidence>
<comment type="cofactor">
    <cofactor evidence="1">
        <name>Mn(2+)</name>
        <dbReference type="ChEBI" id="CHEBI:29035"/>
    </cofactor>
</comment>
<dbReference type="SMART" id="SM00956">
    <property type="entry name" value="RQC"/>
    <property type="match status" value="1"/>
</dbReference>
<evidence type="ECO:0000256" key="6">
    <source>
        <dbReference type="ARBA" id="ARBA00022723"/>
    </source>
</evidence>
<dbReference type="GO" id="GO:0016592">
    <property type="term" value="C:mediator complex"/>
    <property type="evidence" value="ECO:0007669"/>
    <property type="project" value="TreeGrafter"/>
</dbReference>
<evidence type="ECO:0000256" key="8">
    <source>
        <dbReference type="ARBA" id="ARBA00022801"/>
    </source>
</evidence>
<dbReference type="NCBIfam" id="TIGR00614">
    <property type="entry name" value="recQ_fam"/>
    <property type="match status" value="1"/>
</dbReference>
<dbReference type="GO" id="GO:0043138">
    <property type="term" value="F:3'-5' DNA helicase activity"/>
    <property type="evidence" value="ECO:0007669"/>
    <property type="project" value="UniProtKB-EC"/>
</dbReference>
<name>A0A8T2V1Q6_CERRI</name>
<evidence type="ECO:0000256" key="7">
    <source>
        <dbReference type="ARBA" id="ARBA00022741"/>
    </source>
</evidence>
<dbReference type="SUPFAM" id="SSF47819">
    <property type="entry name" value="HRDC-like"/>
    <property type="match status" value="1"/>
</dbReference>
<dbReference type="GO" id="GO:0006260">
    <property type="term" value="P:DNA replication"/>
    <property type="evidence" value="ECO:0007669"/>
    <property type="project" value="InterPro"/>
</dbReference>
<dbReference type="Gene3D" id="1.10.150.80">
    <property type="entry name" value="HRDC domain"/>
    <property type="match status" value="1"/>
</dbReference>
<comment type="caution">
    <text evidence="22">The sequence shown here is derived from an EMBL/GenBank/DDBJ whole genome shotgun (WGS) entry which is preliminary data.</text>
</comment>
<comment type="similarity">
    <text evidence="4 16">Belongs to the helicase family. RecQ subfamily.</text>
</comment>
<keyword evidence="9 16" id="KW-0347">Helicase</keyword>
<dbReference type="FunFam" id="3.40.50.300:FF:000752">
    <property type="entry name" value="ATP-dependent DNA helicase"/>
    <property type="match status" value="1"/>
</dbReference>
<dbReference type="SUPFAM" id="SSF52540">
    <property type="entry name" value="P-loop containing nucleoside triphosphate hydrolases"/>
    <property type="match status" value="1"/>
</dbReference>
<dbReference type="GO" id="GO:0005694">
    <property type="term" value="C:chromosome"/>
    <property type="evidence" value="ECO:0007669"/>
    <property type="project" value="TreeGrafter"/>
</dbReference>
<evidence type="ECO:0000259" key="19">
    <source>
        <dbReference type="PROSITE" id="PS50967"/>
    </source>
</evidence>
<keyword evidence="23" id="KW-1185">Reference proteome</keyword>
<proteinExistence type="inferred from homology"/>
<reference evidence="22" key="1">
    <citation type="submission" date="2021-08" db="EMBL/GenBank/DDBJ databases">
        <title>WGS assembly of Ceratopteris richardii.</title>
        <authorList>
            <person name="Marchant D.B."/>
            <person name="Chen G."/>
            <person name="Jenkins J."/>
            <person name="Shu S."/>
            <person name="Leebens-Mack J."/>
            <person name="Grimwood J."/>
            <person name="Schmutz J."/>
            <person name="Soltis P."/>
            <person name="Soltis D."/>
            <person name="Chen Z.-H."/>
        </authorList>
    </citation>
    <scope>NUCLEOTIDE SEQUENCE</scope>
    <source>
        <strain evidence="22">Whitten #5841</strain>
        <tissue evidence="22">Leaf</tissue>
    </source>
</reference>
<dbReference type="PANTHER" id="PTHR13710">
    <property type="entry name" value="DNA HELICASE RECQ FAMILY MEMBER"/>
    <property type="match status" value="1"/>
</dbReference>
<dbReference type="CDD" id="cd18794">
    <property type="entry name" value="SF2_C_RecQ"/>
    <property type="match status" value="1"/>
</dbReference>
<dbReference type="InterPro" id="IPR036388">
    <property type="entry name" value="WH-like_DNA-bd_sf"/>
</dbReference>
<dbReference type="InterPro" id="IPR010997">
    <property type="entry name" value="HRDC-like_sf"/>
</dbReference>
<dbReference type="InterPro" id="IPR004589">
    <property type="entry name" value="DNA_helicase_ATP-dep_RecQ"/>
</dbReference>
<dbReference type="Pfam" id="PF00570">
    <property type="entry name" value="HRDC"/>
    <property type="match status" value="1"/>
</dbReference>
<feature type="region of interest" description="Disordered" evidence="18">
    <location>
        <begin position="700"/>
        <end position="729"/>
    </location>
</feature>
<dbReference type="Pfam" id="PF09382">
    <property type="entry name" value="RQC"/>
    <property type="match status" value="1"/>
</dbReference>
<sequence>MAEEVEEQLRSVNQELLQVEEQLEQLLERQQMLLEQQTELQCLLDSMCDSKSEHANTIGQKDDAADSAKTWTGTFPWDKEADSALLNIFGLSSYRTNQREIMNALLSGKDVVVIMAAGGGKSLCYQLPALLSKGTTLIISPLLSLIQDQVMGLTALGVAAAMLTSVTSKEEEKTIYKSLEKGEGELKLLYVTPEKIAKSKRFMSKLEKCNHAGRLSIIAIDEAHCCSQWGHDFRPDYKSLGILKKQFPKVSMIALTATATARVQNDLREMLQIRSCVKFVSSVNRPNLFYEVREKSTNTQAVISEIADFIKRSYKKKDSGIVYCYSRKECEQVAKELCLQGIGAAYYHADMEPNARSRVHHQWSSNKLQVIVGTVAFGMGINKPDVRFVIHHSMSKSLETYYQESGRAGRDGLPSHCLLFYKPADLPRHSSMVFHEHAGLANLYSMVRFCQSKRECRRAAFFRHFGEQHQDCNGMCDNCALGGDIAEKDVTAHAQSIVLLVKEMEHCDKKTTLLQLADSWKSRANQEAQGRADIKLVKDLKKQEVEQVVVQLLLDGILKEVFQHTAYATNAYVALGSLWQSLIHGKRKVNLEIGQRSQGAGIHVGNSLQAILNTDLAKELDSLRDSLAQIHDEVFPYTILSSQQIAQLCVQKPTSLSQIEKILGRRKTELFGKQVLMTICACLAKTPDANAVSGEWISPKDATDRMTHQSAKRKTVLNGPRNSAAAKKQKQCSSDTCKDTIAKEEKSDQWVCIEDTASEDDDFL</sequence>
<dbReference type="Proteomes" id="UP000825935">
    <property type="component" value="Chromosome 4"/>
</dbReference>
<dbReference type="Gene3D" id="3.40.50.300">
    <property type="entry name" value="P-loop containing nucleotide triphosphate hydrolases"/>
    <property type="match status" value="2"/>
</dbReference>
<evidence type="ECO:0000256" key="5">
    <source>
        <dbReference type="ARBA" id="ARBA00022528"/>
    </source>
</evidence>
<feature type="domain" description="HRDC" evidence="19">
    <location>
        <begin position="610"/>
        <end position="689"/>
    </location>
</feature>
<dbReference type="InterPro" id="IPR044876">
    <property type="entry name" value="HRDC_dom_sf"/>
</dbReference>
<dbReference type="SMART" id="SM00490">
    <property type="entry name" value="HELICc"/>
    <property type="match status" value="1"/>
</dbReference>
<evidence type="ECO:0000259" key="21">
    <source>
        <dbReference type="PROSITE" id="PS51194"/>
    </source>
</evidence>
<dbReference type="EC" id="5.6.2.4" evidence="16"/>
<dbReference type="FunFam" id="3.40.50.300:FF:001215">
    <property type="entry name" value="ATP-dependent DNA helicase"/>
    <property type="match status" value="1"/>
</dbReference>
<protein>
    <recommendedName>
        <fullName evidence="16">ATP-dependent DNA helicase</fullName>
        <ecNumber evidence="16">5.6.2.4</ecNumber>
    </recommendedName>
</protein>
<keyword evidence="8 16" id="KW-0378">Hydrolase</keyword>
<feature type="coiled-coil region" evidence="17">
    <location>
        <begin position="2"/>
        <end position="40"/>
    </location>
</feature>
<dbReference type="AlphaFoldDB" id="A0A8T2V1Q6"/>
<evidence type="ECO:0000256" key="11">
    <source>
        <dbReference type="ARBA" id="ARBA00023125"/>
    </source>
</evidence>
<comment type="catalytic activity">
    <reaction evidence="14 16">
        <text>Couples ATP hydrolysis with the unwinding of duplex DNA by translocating in the 3'-5' direction.</text>
        <dbReference type="EC" id="5.6.2.4"/>
    </reaction>
</comment>
<dbReference type="GO" id="GO:0003677">
    <property type="term" value="F:DNA binding"/>
    <property type="evidence" value="ECO:0007669"/>
    <property type="project" value="UniProtKB-KW"/>
</dbReference>
<dbReference type="InterPro" id="IPR014001">
    <property type="entry name" value="Helicase_ATP-bd"/>
</dbReference>
<evidence type="ECO:0000256" key="17">
    <source>
        <dbReference type="SAM" id="Coils"/>
    </source>
</evidence>
<comment type="subcellular location">
    <subcellularLocation>
        <location evidence="3 16">Nucleus</location>
    </subcellularLocation>
</comment>
<dbReference type="Gene3D" id="1.10.10.10">
    <property type="entry name" value="Winged helix-like DNA-binding domain superfamily/Winged helix DNA-binding domain"/>
    <property type="match status" value="1"/>
</dbReference>
<keyword evidence="6" id="KW-0479">Metal-binding</keyword>
<keyword evidence="12" id="KW-0413">Isomerase</keyword>
<dbReference type="SMART" id="SM00487">
    <property type="entry name" value="DEXDc"/>
    <property type="match status" value="1"/>
</dbReference>
<dbReference type="Pfam" id="PF00270">
    <property type="entry name" value="DEAD"/>
    <property type="match status" value="1"/>
</dbReference>
<evidence type="ECO:0000256" key="1">
    <source>
        <dbReference type="ARBA" id="ARBA00001936"/>
    </source>
</evidence>
<evidence type="ECO:0000256" key="2">
    <source>
        <dbReference type="ARBA" id="ARBA00001946"/>
    </source>
</evidence>
<keyword evidence="5" id="KW-0150">Chloroplast</keyword>
<dbReference type="GO" id="GO:0009378">
    <property type="term" value="F:four-way junction helicase activity"/>
    <property type="evidence" value="ECO:0007669"/>
    <property type="project" value="TreeGrafter"/>
</dbReference>
<keyword evidence="17" id="KW-0175">Coiled coil</keyword>
<dbReference type="PANTHER" id="PTHR13710:SF105">
    <property type="entry name" value="ATP-DEPENDENT DNA HELICASE Q1"/>
    <property type="match status" value="1"/>
</dbReference>
<dbReference type="OMA" id="FKLSTMV"/>
<evidence type="ECO:0000256" key="15">
    <source>
        <dbReference type="ARBA" id="ARBA00048778"/>
    </source>
</evidence>
<evidence type="ECO:0000256" key="18">
    <source>
        <dbReference type="SAM" id="MobiDB-lite"/>
    </source>
</evidence>
<dbReference type="GO" id="GO:0005737">
    <property type="term" value="C:cytoplasm"/>
    <property type="evidence" value="ECO:0007669"/>
    <property type="project" value="TreeGrafter"/>
</dbReference>
<dbReference type="CDD" id="cd18015">
    <property type="entry name" value="DEXHc_RecQ1"/>
    <property type="match status" value="1"/>
</dbReference>
<evidence type="ECO:0000256" key="9">
    <source>
        <dbReference type="ARBA" id="ARBA00022806"/>
    </source>
</evidence>
<evidence type="ECO:0000256" key="16">
    <source>
        <dbReference type="RuleBase" id="RU364117"/>
    </source>
</evidence>
<dbReference type="Pfam" id="PF00271">
    <property type="entry name" value="Helicase_C"/>
    <property type="match status" value="1"/>
</dbReference>
<dbReference type="PROSITE" id="PS51192">
    <property type="entry name" value="HELICASE_ATP_BIND_1"/>
    <property type="match status" value="1"/>
</dbReference>
<evidence type="ECO:0000313" key="23">
    <source>
        <dbReference type="Proteomes" id="UP000825935"/>
    </source>
</evidence>
<dbReference type="GO" id="GO:0005524">
    <property type="term" value="F:ATP binding"/>
    <property type="evidence" value="ECO:0007669"/>
    <property type="project" value="UniProtKB-KW"/>
</dbReference>
<gene>
    <name evidence="22" type="ORF">KP509_04G073400</name>
</gene>
<evidence type="ECO:0000256" key="13">
    <source>
        <dbReference type="ARBA" id="ARBA00023242"/>
    </source>
</evidence>
<keyword evidence="5" id="KW-0934">Plastid</keyword>
<accession>A0A8T2V1Q6</accession>
<comment type="catalytic activity">
    <reaction evidence="15">
        <text>ATP + H2O = ADP + phosphate + H(+)</text>
        <dbReference type="Rhea" id="RHEA:13065"/>
        <dbReference type="ChEBI" id="CHEBI:15377"/>
        <dbReference type="ChEBI" id="CHEBI:15378"/>
        <dbReference type="ChEBI" id="CHEBI:30616"/>
        <dbReference type="ChEBI" id="CHEBI:43474"/>
        <dbReference type="ChEBI" id="CHEBI:456216"/>
    </reaction>
    <physiologicalReaction direction="left-to-right" evidence="15">
        <dbReference type="Rhea" id="RHEA:13066"/>
    </physiologicalReaction>
</comment>
<keyword evidence="13 16" id="KW-0539">Nucleus</keyword>
<dbReference type="InterPro" id="IPR032284">
    <property type="entry name" value="RecQ_Zn-bd"/>
</dbReference>
<dbReference type="PROSITE" id="PS51194">
    <property type="entry name" value="HELICASE_CTER"/>
    <property type="match status" value="1"/>
</dbReference>
<evidence type="ECO:0000256" key="10">
    <source>
        <dbReference type="ARBA" id="ARBA00022840"/>
    </source>
</evidence>
<keyword evidence="7 16" id="KW-0547">Nucleotide-binding</keyword>
<keyword evidence="11" id="KW-0238">DNA-binding</keyword>
<dbReference type="GO" id="GO:0016787">
    <property type="term" value="F:hydrolase activity"/>
    <property type="evidence" value="ECO:0007669"/>
    <property type="project" value="UniProtKB-KW"/>
</dbReference>
<dbReference type="InterPro" id="IPR001650">
    <property type="entry name" value="Helicase_C-like"/>
</dbReference>
<evidence type="ECO:0000256" key="4">
    <source>
        <dbReference type="ARBA" id="ARBA00005446"/>
    </source>
</evidence>